<evidence type="ECO:0000259" key="2">
    <source>
        <dbReference type="Pfam" id="PF06580"/>
    </source>
</evidence>
<dbReference type="EMBL" id="RXOC01000009">
    <property type="protein sequence ID" value="RXF68933.1"/>
    <property type="molecule type" value="Genomic_DNA"/>
</dbReference>
<dbReference type="GO" id="GO:0016020">
    <property type="term" value="C:membrane"/>
    <property type="evidence" value="ECO:0007669"/>
    <property type="project" value="InterPro"/>
</dbReference>
<dbReference type="Proteomes" id="UP000290848">
    <property type="component" value="Unassembled WGS sequence"/>
</dbReference>
<keyword evidence="1" id="KW-0812">Transmembrane</keyword>
<dbReference type="PANTHER" id="PTHR34220:SF7">
    <property type="entry name" value="SENSOR HISTIDINE KINASE YPDA"/>
    <property type="match status" value="1"/>
</dbReference>
<feature type="transmembrane region" description="Helical" evidence="1">
    <location>
        <begin position="123"/>
        <end position="143"/>
    </location>
</feature>
<keyword evidence="3" id="KW-0418">Kinase</keyword>
<dbReference type="PANTHER" id="PTHR34220">
    <property type="entry name" value="SENSOR HISTIDINE KINASE YPDA"/>
    <property type="match status" value="1"/>
</dbReference>
<comment type="caution">
    <text evidence="3">The sequence shown here is derived from an EMBL/GenBank/DDBJ whole genome shotgun (WGS) entry which is preliminary data.</text>
</comment>
<sequence>MRRSFTRIKSNEEIRFGIKKGLFCINTILFQPLLPFLDDNMNMSDNIIKDTRYHQNWLVSFLIEKRYRLYRHTLIWAYIILTEFHQPNGPHVKLRIVLFFSAVYVNMYLLIPALLLKDRYFTYLFTLVTIIFVTYFLPAWIFDYYPEVYQKEAEKSQSVFWDIIGNMNLLGIAVFSSTAIKLLQRSKIDSTRINDLEKNTLQIELRELKNQISPHFLFNMLNNVNVLIQKDTQKASTVVMKLSEFLRYQLYEISGSSVSLQSEIKFLRDFMELEKIRRDDFHFTVTNNNPAETARMLLPPGLFLTFVENAVKHSADSNAPSSVDLSFSICEEKLIFICTNTKPQQPSFTKSGGLGLANITRRLDLLYGKTYVLNIENQHESYKVDLSIPI</sequence>
<evidence type="ECO:0000256" key="1">
    <source>
        <dbReference type="SAM" id="Phobius"/>
    </source>
</evidence>
<feature type="transmembrane region" description="Helical" evidence="1">
    <location>
        <begin position="96"/>
        <end position="116"/>
    </location>
</feature>
<organism evidence="3 4">
    <name type="scientific">Arcticibacter tournemirensis</name>
    <dbReference type="NCBI Taxonomy" id="699437"/>
    <lineage>
        <taxon>Bacteria</taxon>
        <taxon>Pseudomonadati</taxon>
        <taxon>Bacteroidota</taxon>
        <taxon>Sphingobacteriia</taxon>
        <taxon>Sphingobacteriales</taxon>
        <taxon>Sphingobacteriaceae</taxon>
        <taxon>Arcticibacter</taxon>
    </lineage>
</organism>
<keyword evidence="1" id="KW-0472">Membrane</keyword>
<proteinExistence type="predicted"/>
<dbReference type="GO" id="GO:0000155">
    <property type="term" value="F:phosphorelay sensor kinase activity"/>
    <property type="evidence" value="ECO:0007669"/>
    <property type="project" value="InterPro"/>
</dbReference>
<evidence type="ECO:0000313" key="3">
    <source>
        <dbReference type="EMBL" id="RXF68933.1"/>
    </source>
</evidence>
<gene>
    <name evidence="3" type="ORF">EKH83_14535</name>
</gene>
<evidence type="ECO:0000313" key="4">
    <source>
        <dbReference type="Proteomes" id="UP000290848"/>
    </source>
</evidence>
<keyword evidence="3" id="KW-0808">Transferase</keyword>
<dbReference type="InterPro" id="IPR036890">
    <property type="entry name" value="HATPase_C_sf"/>
</dbReference>
<dbReference type="AlphaFoldDB" id="A0A4Q0M7S2"/>
<dbReference type="Pfam" id="PF06580">
    <property type="entry name" value="His_kinase"/>
    <property type="match status" value="1"/>
</dbReference>
<feature type="transmembrane region" description="Helical" evidence="1">
    <location>
        <begin position="21"/>
        <end position="37"/>
    </location>
</feature>
<keyword evidence="1" id="KW-1133">Transmembrane helix</keyword>
<dbReference type="Gene3D" id="3.30.565.10">
    <property type="entry name" value="Histidine kinase-like ATPase, C-terminal domain"/>
    <property type="match status" value="1"/>
</dbReference>
<reference evidence="3 4" key="1">
    <citation type="submission" date="2018-12" db="EMBL/GenBank/DDBJ databases">
        <title>The Draft Genome Sequence of the Soil Bacterium Pedobacter tournemirensis R1.</title>
        <authorList>
            <person name="He J."/>
        </authorList>
    </citation>
    <scope>NUCLEOTIDE SEQUENCE [LARGE SCALE GENOMIC DNA]</scope>
    <source>
        <strain evidence="3 4">R1</strain>
    </source>
</reference>
<dbReference type="InterPro" id="IPR050640">
    <property type="entry name" value="Bact_2-comp_sensor_kinase"/>
</dbReference>
<accession>A0A4Q0M7S2</accession>
<feature type="transmembrane region" description="Helical" evidence="1">
    <location>
        <begin position="163"/>
        <end position="183"/>
    </location>
</feature>
<dbReference type="InterPro" id="IPR010559">
    <property type="entry name" value="Sig_transdc_His_kin_internal"/>
</dbReference>
<protein>
    <submittedName>
        <fullName evidence="3">Histidine kinase</fullName>
    </submittedName>
</protein>
<name>A0A4Q0M7S2_9SPHI</name>
<dbReference type="SUPFAM" id="SSF55874">
    <property type="entry name" value="ATPase domain of HSP90 chaperone/DNA topoisomerase II/histidine kinase"/>
    <property type="match status" value="1"/>
</dbReference>
<feature type="domain" description="Signal transduction histidine kinase internal region" evidence="2">
    <location>
        <begin position="204"/>
        <end position="279"/>
    </location>
</feature>